<dbReference type="PANTHER" id="PTHR43133">
    <property type="entry name" value="RNA POLYMERASE ECF-TYPE SIGMA FACTO"/>
    <property type="match status" value="1"/>
</dbReference>
<evidence type="ECO:0000313" key="7">
    <source>
        <dbReference type="Proteomes" id="UP001374893"/>
    </source>
</evidence>
<evidence type="ECO:0000256" key="4">
    <source>
        <dbReference type="ARBA" id="ARBA00023163"/>
    </source>
</evidence>
<gene>
    <name evidence="6" type="ORF">HAHE_32760</name>
</gene>
<evidence type="ECO:0000256" key="3">
    <source>
        <dbReference type="ARBA" id="ARBA00023082"/>
    </source>
</evidence>
<evidence type="ECO:0000256" key="2">
    <source>
        <dbReference type="ARBA" id="ARBA00023015"/>
    </source>
</evidence>
<dbReference type="Gene3D" id="1.10.1740.10">
    <property type="match status" value="1"/>
</dbReference>
<organism evidence="6 7">
    <name type="scientific">Haloferula helveola</name>
    <dbReference type="NCBI Taxonomy" id="490095"/>
    <lineage>
        <taxon>Bacteria</taxon>
        <taxon>Pseudomonadati</taxon>
        <taxon>Verrucomicrobiota</taxon>
        <taxon>Verrucomicrobiia</taxon>
        <taxon>Verrucomicrobiales</taxon>
        <taxon>Verrucomicrobiaceae</taxon>
        <taxon>Haloferula</taxon>
    </lineage>
</organism>
<comment type="similarity">
    <text evidence="1">Belongs to the sigma-70 factor family. ECF subfamily.</text>
</comment>
<name>A0ABM7RI43_9BACT</name>
<dbReference type="NCBIfam" id="TIGR02989">
    <property type="entry name" value="Sig-70_gvs1"/>
    <property type="match status" value="1"/>
</dbReference>
<keyword evidence="3" id="KW-0731">Sigma factor</keyword>
<dbReference type="Gene3D" id="1.10.10.10">
    <property type="entry name" value="Winged helix-like DNA-binding domain superfamily/Winged helix DNA-binding domain"/>
    <property type="match status" value="1"/>
</dbReference>
<dbReference type="InterPro" id="IPR036388">
    <property type="entry name" value="WH-like_DNA-bd_sf"/>
</dbReference>
<dbReference type="PANTHER" id="PTHR43133:SF51">
    <property type="entry name" value="RNA POLYMERASE SIGMA FACTOR"/>
    <property type="match status" value="1"/>
</dbReference>
<keyword evidence="7" id="KW-1185">Reference proteome</keyword>
<dbReference type="SUPFAM" id="SSF88659">
    <property type="entry name" value="Sigma3 and sigma4 domains of RNA polymerase sigma factors"/>
    <property type="match status" value="1"/>
</dbReference>
<dbReference type="InterPro" id="IPR014284">
    <property type="entry name" value="RNA_pol_sigma-70_dom"/>
</dbReference>
<accession>A0ABM7RI43</accession>
<evidence type="ECO:0000259" key="5">
    <source>
        <dbReference type="Pfam" id="PF04542"/>
    </source>
</evidence>
<dbReference type="InterPro" id="IPR013325">
    <property type="entry name" value="RNA_pol_sigma_r2"/>
</dbReference>
<evidence type="ECO:0000313" key="6">
    <source>
        <dbReference type="EMBL" id="BCX49368.1"/>
    </source>
</evidence>
<keyword evidence="4" id="KW-0804">Transcription</keyword>
<dbReference type="RefSeq" id="WP_338685930.1">
    <property type="nucleotide sequence ID" value="NZ_AP024702.1"/>
</dbReference>
<keyword evidence="2" id="KW-0805">Transcription regulation</keyword>
<dbReference type="SUPFAM" id="SSF88946">
    <property type="entry name" value="Sigma2 domain of RNA polymerase sigma factors"/>
    <property type="match status" value="1"/>
</dbReference>
<reference evidence="6 7" key="1">
    <citation type="submission" date="2021-06" db="EMBL/GenBank/DDBJ databases">
        <title>Complete genome of Haloferula helveola possessing various polysaccharide degrading enzymes.</title>
        <authorList>
            <person name="Takami H."/>
            <person name="Huang C."/>
            <person name="Hamasaki K."/>
        </authorList>
    </citation>
    <scope>NUCLEOTIDE SEQUENCE [LARGE SCALE GENOMIC DNA]</scope>
    <source>
        <strain evidence="6 7">CN-1</strain>
    </source>
</reference>
<protein>
    <submittedName>
        <fullName evidence="6">DNA-directed RNA polymerase sigma-70 factor</fullName>
    </submittedName>
</protein>
<dbReference type="Proteomes" id="UP001374893">
    <property type="component" value="Chromosome"/>
</dbReference>
<dbReference type="InterPro" id="IPR007627">
    <property type="entry name" value="RNA_pol_sigma70_r2"/>
</dbReference>
<dbReference type="NCBIfam" id="TIGR02937">
    <property type="entry name" value="sigma70-ECF"/>
    <property type="match status" value="1"/>
</dbReference>
<dbReference type="Pfam" id="PF04542">
    <property type="entry name" value="Sigma70_r2"/>
    <property type="match status" value="1"/>
</dbReference>
<feature type="domain" description="RNA polymerase sigma-70 region 2" evidence="5">
    <location>
        <begin position="31"/>
        <end position="81"/>
    </location>
</feature>
<dbReference type="InterPro" id="IPR013324">
    <property type="entry name" value="RNA_pol_sigma_r3/r4-like"/>
</dbReference>
<evidence type="ECO:0000256" key="1">
    <source>
        <dbReference type="ARBA" id="ARBA00010641"/>
    </source>
</evidence>
<proteinExistence type="inferred from homology"/>
<dbReference type="InterPro" id="IPR039425">
    <property type="entry name" value="RNA_pol_sigma-70-like"/>
</dbReference>
<dbReference type="EMBL" id="AP024702">
    <property type="protein sequence ID" value="BCX49368.1"/>
    <property type="molecule type" value="Genomic_DNA"/>
</dbReference>
<dbReference type="InterPro" id="IPR014331">
    <property type="entry name" value="RNA_pol_sigma70_ECF_RHOBA"/>
</dbReference>
<sequence>MGRRSATALEFNSLLINHQEVIRAYIITQIPGSPDVRDILQEVNIVLWEKQKAFRRGSNFGAWACTVARYKVLEHLRKESRLRGLLVFNDELSEDLATEMADRMPSDIEEKRQALDYCLSSLSAPHRRLLEARYHRNGNQMGEIAEETGRTRESLRVTLSRIRGVLRECVRGRLGHEGGAG</sequence>
<keyword evidence="6" id="KW-0240">DNA-directed RNA polymerase</keyword>
<dbReference type="GO" id="GO:0000428">
    <property type="term" value="C:DNA-directed RNA polymerase complex"/>
    <property type="evidence" value="ECO:0007669"/>
    <property type="project" value="UniProtKB-KW"/>
</dbReference>